<organism evidence="1 2">
    <name type="scientific">Streptomyces mordarskii</name>
    <dbReference type="NCBI Taxonomy" id="1226758"/>
    <lineage>
        <taxon>Bacteria</taxon>
        <taxon>Bacillati</taxon>
        <taxon>Actinomycetota</taxon>
        <taxon>Actinomycetes</taxon>
        <taxon>Kitasatosporales</taxon>
        <taxon>Streptomycetaceae</taxon>
        <taxon>Streptomyces</taxon>
    </lineage>
</organism>
<gene>
    <name evidence="1" type="ORF">GCM10010390_57000</name>
</gene>
<proteinExistence type="predicted"/>
<keyword evidence="2" id="KW-1185">Reference proteome</keyword>
<dbReference type="Proteomes" id="UP001501576">
    <property type="component" value="Unassembled WGS sequence"/>
</dbReference>
<evidence type="ECO:0000313" key="1">
    <source>
        <dbReference type="EMBL" id="GAA0547379.1"/>
    </source>
</evidence>
<reference evidence="1 2" key="1">
    <citation type="journal article" date="2019" name="Int. J. Syst. Evol. Microbiol.">
        <title>The Global Catalogue of Microorganisms (GCM) 10K type strain sequencing project: providing services to taxonomists for standard genome sequencing and annotation.</title>
        <authorList>
            <consortium name="The Broad Institute Genomics Platform"/>
            <consortium name="The Broad Institute Genome Sequencing Center for Infectious Disease"/>
            <person name="Wu L."/>
            <person name="Ma J."/>
        </authorList>
    </citation>
    <scope>NUCLEOTIDE SEQUENCE [LARGE SCALE GENOMIC DNA]</scope>
    <source>
        <strain evidence="1 2">JCM 5052</strain>
    </source>
</reference>
<name>A0ABN1DMH2_9ACTN</name>
<comment type="caution">
    <text evidence="1">The sequence shown here is derived from an EMBL/GenBank/DDBJ whole genome shotgun (WGS) entry which is preliminary data.</text>
</comment>
<sequence>MVDGAPTRGGLASGKVAEVIGDLPCCADLVDRITAEAATALDRPTGGRTVE</sequence>
<accession>A0ABN1DMH2</accession>
<dbReference type="EMBL" id="BAAABZ010000053">
    <property type="protein sequence ID" value="GAA0547379.1"/>
    <property type="molecule type" value="Genomic_DNA"/>
</dbReference>
<evidence type="ECO:0000313" key="2">
    <source>
        <dbReference type="Proteomes" id="UP001501576"/>
    </source>
</evidence>
<protein>
    <submittedName>
        <fullName evidence="1">Uncharacterized protein</fullName>
    </submittedName>
</protein>